<comment type="pathway">
    <text evidence="1">Lipid metabolism; fatty acid biosynthesis.</text>
</comment>
<evidence type="ECO:0000256" key="2">
    <source>
        <dbReference type="ARBA" id="ARBA00008467"/>
    </source>
</evidence>
<protein>
    <submittedName>
        <fullName evidence="6">Acetoacetyl-[acyl-carrier protein] synthase</fullName>
    </submittedName>
</protein>
<accession>A0A3N2E0H1</accession>
<dbReference type="InterPro" id="IPR014030">
    <property type="entry name" value="Ketoacyl_synth_N"/>
</dbReference>
<dbReference type="InterPro" id="IPR047224">
    <property type="entry name" value="FAS_alpha_su_C"/>
</dbReference>
<dbReference type="InterPro" id="IPR014031">
    <property type="entry name" value="Ketoacyl_synth_C"/>
</dbReference>
<dbReference type="PANTHER" id="PTHR11712:SF336">
    <property type="entry name" value="3-OXOACYL-[ACYL-CARRIER-PROTEIN] SYNTHASE, MITOCHONDRIAL"/>
    <property type="match status" value="1"/>
</dbReference>
<sequence length="620" mass="66276">MSALPIIVGFGGINSSGRSSAHHGYCRTVFSALDESEQRRTLASLRQLMVPGEEDDTTMSDEQILAHTLVRRIEHQHFPVDAVSWNKKLPLTPQGDLQFTVSVRNMPAVLPPGWRVEPIDKKTVLVTVTAAVEMLVRDYRKVPVQAAGQLPMGFEPGKLYQSRNHPRGLQMTVFAASDALGSLGIDWSELQQQVPADQISVYAGSAMGQLDGNGYGGLLNSRALGKRVTSKQCALGFAEMPADFVNAYVLGSMGTTGTSMGACASFLYNLRHGIDDIRSGRTRIAVIGNSEAPINADIMEGYSAMGALATDEALLALDAAKALADPDYRRACRPFAENCGFTIAESAQFIILMDDALVMETGATIFAAAGDVFINADGNKKSISAPGVGNYITVAKAVASAKSVVGAESISQRSYVHAHGTSTPKNRTTESHILNETAKAFAIDRWPVAAVKCYLGHSIGCAAGDQIASALGVWQHGIIPGIATIESVADDVHQDHLNISPEHKSVGCQAMDVAFVNAKGFGGNNATGYLLAPHVVEKMLSKKYGAEAMTAYRAKNIAVAAKAAAYDEATLQGQTSPQYWFDHQVRGDEHISLSDTEIRIEGYDASISLEMTNPYAEMCD</sequence>
<proteinExistence type="inferred from homology"/>
<dbReference type="OrthoDB" id="9784825at2"/>
<feature type="domain" description="Ketosynthase family 3 (KS3)" evidence="5">
    <location>
        <begin position="1"/>
        <end position="532"/>
    </location>
</feature>
<comment type="similarity">
    <text evidence="2 4">Belongs to the thiolase-like superfamily. Beta-ketoacyl-ACP synthases family.</text>
</comment>
<evidence type="ECO:0000256" key="1">
    <source>
        <dbReference type="ARBA" id="ARBA00005194"/>
    </source>
</evidence>
<dbReference type="PANTHER" id="PTHR11712">
    <property type="entry name" value="POLYKETIDE SYNTHASE-RELATED"/>
    <property type="match status" value="1"/>
</dbReference>
<evidence type="ECO:0000259" key="5">
    <source>
        <dbReference type="PROSITE" id="PS52004"/>
    </source>
</evidence>
<dbReference type="Proteomes" id="UP000275394">
    <property type="component" value="Unassembled WGS sequence"/>
</dbReference>
<dbReference type="EMBL" id="RKHR01000003">
    <property type="protein sequence ID" value="ROS05065.1"/>
    <property type="molecule type" value="Genomic_DNA"/>
</dbReference>
<dbReference type="RefSeq" id="WP_123711747.1">
    <property type="nucleotide sequence ID" value="NZ_RKHR01000003.1"/>
</dbReference>
<dbReference type="InterPro" id="IPR000794">
    <property type="entry name" value="Beta-ketoacyl_synthase"/>
</dbReference>
<dbReference type="GO" id="GO:0004315">
    <property type="term" value="F:3-oxoacyl-[acyl-carrier-protein] synthase activity"/>
    <property type="evidence" value="ECO:0007669"/>
    <property type="project" value="TreeGrafter"/>
</dbReference>
<organism evidence="6 7">
    <name type="scientific">Sinobacterium caligoides</name>
    <dbReference type="NCBI Taxonomy" id="933926"/>
    <lineage>
        <taxon>Bacteria</taxon>
        <taxon>Pseudomonadati</taxon>
        <taxon>Pseudomonadota</taxon>
        <taxon>Gammaproteobacteria</taxon>
        <taxon>Cellvibrionales</taxon>
        <taxon>Spongiibacteraceae</taxon>
        <taxon>Sinobacterium</taxon>
    </lineage>
</organism>
<dbReference type="Pfam" id="PF00109">
    <property type="entry name" value="ketoacyl-synt"/>
    <property type="match status" value="1"/>
</dbReference>
<dbReference type="InterPro" id="IPR016039">
    <property type="entry name" value="Thiolase-like"/>
</dbReference>
<evidence type="ECO:0000313" key="7">
    <source>
        <dbReference type="Proteomes" id="UP000275394"/>
    </source>
</evidence>
<dbReference type="PROSITE" id="PS52004">
    <property type="entry name" value="KS3_2"/>
    <property type="match status" value="1"/>
</dbReference>
<name>A0A3N2E0H1_9GAMM</name>
<dbReference type="SUPFAM" id="SSF53901">
    <property type="entry name" value="Thiolase-like"/>
    <property type="match status" value="2"/>
</dbReference>
<evidence type="ECO:0000256" key="4">
    <source>
        <dbReference type="RuleBase" id="RU003694"/>
    </source>
</evidence>
<keyword evidence="3 4" id="KW-0808">Transferase</keyword>
<dbReference type="GO" id="GO:0005829">
    <property type="term" value="C:cytosol"/>
    <property type="evidence" value="ECO:0007669"/>
    <property type="project" value="TreeGrafter"/>
</dbReference>
<keyword evidence="7" id="KW-1185">Reference proteome</keyword>
<dbReference type="GO" id="GO:0006633">
    <property type="term" value="P:fatty acid biosynthetic process"/>
    <property type="evidence" value="ECO:0007669"/>
    <property type="project" value="TreeGrafter"/>
</dbReference>
<comment type="caution">
    <text evidence="6">The sequence shown here is derived from an EMBL/GenBank/DDBJ whole genome shotgun (WGS) entry which is preliminary data.</text>
</comment>
<reference evidence="6 7" key="1">
    <citation type="submission" date="2018-11" db="EMBL/GenBank/DDBJ databases">
        <title>Genomic Encyclopedia of Type Strains, Phase IV (KMG-IV): sequencing the most valuable type-strain genomes for metagenomic binning, comparative biology and taxonomic classification.</title>
        <authorList>
            <person name="Goeker M."/>
        </authorList>
    </citation>
    <scope>NUCLEOTIDE SEQUENCE [LARGE SCALE GENOMIC DNA]</scope>
    <source>
        <strain evidence="6 7">DSM 100316</strain>
    </source>
</reference>
<evidence type="ECO:0000313" key="6">
    <source>
        <dbReference type="EMBL" id="ROS05065.1"/>
    </source>
</evidence>
<evidence type="ECO:0000256" key="3">
    <source>
        <dbReference type="ARBA" id="ARBA00022679"/>
    </source>
</evidence>
<dbReference type="InterPro" id="IPR020841">
    <property type="entry name" value="PKS_Beta-ketoAc_synthase_dom"/>
</dbReference>
<dbReference type="Pfam" id="PF02801">
    <property type="entry name" value="Ketoacyl-synt_C"/>
    <property type="match status" value="1"/>
</dbReference>
<dbReference type="CDD" id="cd00828">
    <property type="entry name" value="elong_cond_enzymes"/>
    <property type="match status" value="1"/>
</dbReference>
<gene>
    <name evidence="6" type="ORF">EDC56_0587</name>
</gene>
<dbReference type="Gene3D" id="3.40.47.10">
    <property type="match status" value="1"/>
</dbReference>
<dbReference type="AlphaFoldDB" id="A0A3N2E0H1"/>